<name>A0A834K944_VESVU</name>
<dbReference type="Proteomes" id="UP000614350">
    <property type="component" value="Unassembled WGS sequence"/>
</dbReference>
<reference evidence="1" key="1">
    <citation type="journal article" date="2020" name="G3 (Bethesda)">
        <title>High-Quality Assemblies for Three Invasive Social Wasps from the &lt;i&gt;Vespula&lt;/i&gt; Genus.</title>
        <authorList>
            <person name="Harrop T.W.R."/>
            <person name="Guhlin J."/>
            <person name="McLaughlin G.M."/>
            <person name="Permina E."/>
            <person name="Stockwell P."/>
            <person name="Gilligan J."/>
            <person name="Le Lec M.F."/>
            <person name="Gruber M.A.M."/>
            <person name="Quinn O."/>
            <person name="Lovegrove M."/>
            <person name="Duncan E.J."/>
            <person name="Remnant E.J."/>
            <person name="Van Eeckhoven J."/>
            <person name="Graham B."/>
            <person name="Knapp R.A."/>
            <person name="Langford K.W."/>
            <person name="Kronenberg Z."/>
            <person name="Press M.O."/>
            <person name="Eacker S.M."/>
            <person name="Wilson-Rankin E.E."/>
            <person name="Purcell J."/>
            <person name="Lester P.J."/>
            <person name="Dearden P.K."/>
        </authorList>
    </citation>
    <scope>NUCLEOTIDE SEQUENCE</scope>
    <source>
        <strain evidence="1">Marl-1</strain>
    </source>
</reference>
<keyword evidence="2" id="KW-1185">Reference proteome</keyword>
<protein>
    <submittedName>
        <fullName evidence="1">Uncharacterized protein</fullName>
    </submittedName>
</protein>
<evidence type="ECO:0000313" key="1">
    <source>
        <dbReference type="EMBL" id="KAF7402397.1"/>
    </source>
</evidence>
<gene>
    <name evidence="1" type="ORF">HZH66_004664</name>
</gene>
<comment type="caution">
    <text evidence="1">The sequence shown here is derived from an EMBL/GenBank/DDBJ whole genome shotgun (WGS) entry which is preliminary data.</text>
</comment>
<evidence type="ECO:0000313" key="2">
    <source>
        <dbReference type="Proteomes" id="UP000614350"/>
    </source>
</evidence>
<accession>A0A834K944</accession>
<dbReference type="AlphaFoldDB" id="A0A834K944"/>
<dbReference type="EMBL" id="JACSEA010000004">
    <property type="protein sequence ID" value="KAF7402397.1"/>
    <property type="molecule type" value="Genomic_DNA"/>
</dbReference>
<sequence length="149" mass="16554">MVQESAVSVERKCHEGAILKILNFVVPAENCGNLILNPEFKSAVPLDHNGGLPSDSRQTVFPLSFYLGKCGCLYDTILCTFLKLRVLYGTPSRKNVVQSSNTKAARENSRHFPFYIPNNLATAFVGRCLLPHDDALTALRSQFHQPLSF</sequence>
<organism evidence="1 2">
    <name type="scientific">Vespula vulgaris</name>
    <name type="common">Yellow jacket</name>
    <name type="synonym">Wasp</name>
    <dbReference type="NCBI Taxonomy" id="7454"/>
    <lineage>
        <taxon>Eukaryota</taxon>
        <taxon>Metazoa</taxon>
        <taxon>Ecdysozoa</taxon>
        <taxon>Arthropoda</taxon>
        <taxon>Hexapoda</taxon>
        <taxon>Insecta</taxon>
        <taxon>Pterygota</taxon>
        <taxon>Neoptera</taxon>
        <taxon>Endopterygota</taxon>
        <taxon>Hymenoptera</taxon>
        <taxon>Apocrita</taxon>
        <taxon>Aculeata</taxon>
        <taxon>Vespoidea</taxon>
        <taxon>Vespidae</taxon>
        <taxon>Vespinae</taxon>
        <taxon>Vespula</taxon>
    </lineage>
</organism>
<proteinExistence type="predicted"/>